<protein>
    <recommendedName>
        <fullName evidence="3">RCC1-like domain-containing protein</fullName>
    </recommendedName>
</protein>
<evidence type="ECO:0000313" key="4">
    <source>
        <dbReference type="EMBL" id="RFA33547.1"/>
    </source>
</evidence>
<feature type="domain" description="RCC1-like" evidence="3">
    <location>
        <begin position="2"/>
        <end position="248"/>
    </location>
</feature>
<dbReference type="InterPro" id="IPR009091">
    <property type="entry name" value="RCC1/BLIP-II"/>
</dbReference>
<organism evidence="4 5">
    <name type="scientific">Alkalilimnicola ehrlichii</name>
    <dbReference type="NCBI Taxonomy" id="351052"/>
    <lineage>
        <taxon>Bacteria</taxon>
        <taxon>Pseudomonadati</taxon>
        <taxon>Pseudomonadota</taxon>
        <taxon>Gammaproteobacteria</taxon>
        <taxon>Chromatiales</taxon>
        <taxon>Ectothiorhodospiraceae</taxon>
        <taxon>Alkalilimnicola</taxon>
    </lineage>
</organism>
<gene>
    <name evidence="4" type="ORF">CAL65_16965</name>
</gene>
<evidence type="ECO:0000256" key="2">
    <source>
        <dbReference type="ARBA" id="ARBA00022737"/>
    </source>
</evidence>
<proteinExistence type="predicted"/>
<dbReference type="PRINTS" id="PR00633">
    <property type="entry name" value="RCCNDNSATION"/>
</dbReference>
<dbReference type="Pfam" id="PF25390">
    <property type="entry name" value="WD40_RLD"/>
    <property type="match status" value="1"/>
</dbReference>
<dbReference type="GO" id="GO:0005737">
    <property type="term" value="C:cytoplasm"/>
    <property type="evidence" value="ECO:0007669"/>
    <property type="project" value="TreeGrafter"/>
</dbReference>
<dbReference type="GO" id="GO:0005085">
    <property type="term" value="F:guanyl-nucleotide exchange factor activity"/>
    <property type="evidence" value="ECO:0007669"/>
    <property type="project" value="TreeGrafter"/>
</dbReference>
<dbReference type="PANTHER" id="PTHR45982:SF1">
    <property type="entry name" value="REGULATOR OF CHROMOSOME CONDENSATION"/>
    <property type="match status" value="1"/>
</dbReference>
<dbReference type="RefSeq" id="WP_116348254.1">
    <property type="nucleotide sequence ID" value="NZ_NFZW01000020.1"/>
</dbReference>
<name>A0A3E0WNB8_9GAMM</name>
<dbReference type="EMBL" id="NFZW01000020">
    <property type="protein sequence ID" value="RFA33547.1"/>
    <property type="molecule type" value="Genomic_DNA"/>
</dbReference>
<keyword evidence="2" id="KW-0677">Repeat</keyword>
<keyword evidence="5" id="KW-1185">Reference proteome</keyword>
<dbReference type="PROSITE" id="PS50012">
    <property type="entry name" value="RCC1_3"/>
    <property type="match status" value="4"/>
</dbReference>
<evidence type="ECO:0000256" key="1">
    <source>
        <dbReference type="ARBA" id="ARBA00022658"/>
    </source>
</evidence>
<accession>A0A3E0WNB8</accession>
<dbReference type="InterPro" id="IPR058923">
    <property type="entry name" value="RCC1-like_dom"/>
</dbReference>
<dbReference type="Gene3D" id="2.130.10.30">
    <property type="entry name" value="Regulator of chromosome condensation 1/beta-lactamase-inhibitor protein II"/>
    <property type="match status" value="2"/>
</dbReference>
<evidence type="ECO:0000259" key="3">
    <source>
        <dbReference type="Pfam" id="PF25390"/>
    </source>
</evidence>
<comment type="caution">
    <text evidence="4">The sequence shown here is derived from an EMBL/GenBank/DDBJ whole genome shotgun (WGS) entry which is preliminary data.</text>
</comment>
<dbReference type="Proteomes" id="UP000256763">
    <property type="component" value="Unassembled WGS sequence"/>
</dbReference>
<dbReference type="PANTHER" id="PTHR45982">
    <property type="entry name" value="REGULATOR OF CHROMOSOME CONDENSATION"/>
    <property type="match status" value="1"/>
</dbReference>
<dbReference type="AlphaFoldDB" id="A0A3E0WNB8"/>
<reference evidence="5" key="1">
    <citation type="submission" date="2017-05" db="EMBL/GenBank/DDBJ databases">
        <authorList>
            <person name="Sharma S."/>
            <person name="Sidhu C."/>
            <person name="Pinnaka A.K."/>
        </authorList>
    </citation>
    <scope>NUCLEOTIDE SEQUENCE [LARGE SCALE GENOMIC DNA]</scope>
    <source>
        <strain evidence="5">AK93</strain>
    </source>
</reference>
<evidence type="ECO:0000313" key="5">
    <source>
        <dbReference type="Proteomes" id="UP000256763"/>
    </source>
</evidence>
<dbReference type="InterPro" id="IPR000408">
    <property type="entry name" value="Reg_chr_condens"/>
</dbReference>
<sequence length="258" mass="26577">MWAWGSGGNGVLGTGRGWHEPNPVAVDMTALGSARVVMLAAGTHNLALDDQGRLWGWGANGVDQFGDGITDNRWTPLPVDIAALGAARIVELQVGDSFHLIRDDYGRVWAAGAEWALYPDAGTSVIPTYDGLTELDLSALGGVAVVAMAAGSRHALALDANGAVWAWGDNSAGQLGSGTLDPSAAPIAVAMSPLAGASVVAIATGENHSLALDDTGRLWAWGANEQGQTGNEENAPDIVLTPAPVDMEPLEGAHFVWP</sequence>
<dbReference type="PROSITE" id="PS00626">
    <property type="entry name" value="RCC1_2"/>
    <property type="match status" value="2"/>
</dbReference>
<keyword evidence="1" id="KW-0344">Guanine-nucleotide releasing factor</keyword>
<dbReference type="SUPFAM" id="SSF50985">
    <property type="entry name" value="RCC1/BLIP-II"/>
    <property type="match status" value="1"/>
</dbReference>
<dbReference type="InterPro" id="IPR051553">
    <property type="entry name" value="Ran_GTPase-activating"/>
</dbReference>